<organism evidence="1">
    <name type="scientific">Rhizophora mucronata</name>
    <name type="common">Asiatic mangrove</name>
    <dbReference type="NCBI Taxonomy" id="61149"/>
    <lineage>
        <taxon>Eukaryota</taxon>
        <taxon>Viridiplantae</taxon>
        <taxon>Streptophyta</taxon>
        <taxon>Embryophyta</taxon>
        <taxon>Tracheophyta</taxon>
        <taxon>Spermatophyta</taxon>
        <taxon>Magnoliopsida</taxon>
        <taxon>eudicotyledons</taxon>
        <taxon>Gunneridae</taxon>
        <taxon>Pentapetalae</taxon>
        <taxon>rosids</taxon>
        <taxon>fabids</taxon>
        <taxon>Malpighiales</taxon>
        <taxon>Rhizophoraceae</taxon>
        <taxon>Rhizophora</taxon>
    </lineage>
</organism>
<protein>
    <submittedName>
        <fullName evidence="1">Uncharacterized protein</fullName>
    </submittedName>
</protein>
<reference evidence="1" key="1">
    <citation type="submission" date="2018-02" db="EMBL/GenBank/DDBJ databases">
        <title>Rhizophora mucronata_Transcriptome.</title>
        <authorList>
            <person name="Meera S.P."/>
            <person name="Sreeshan A."/>
            <person name="Augustine A."/>
        </authorList>
    </citation>
    <scope>NUCLEOTIDE SEQUENCE</scope>
    <source>
        <tissue evidence="1">Leaf</tissue>
    </source>
</reference>
<sequence length="71" mass="8394">MSPYRKENVIRFLSWIPFIVFNICKDLHALVSNSLSYPRFNINVLYLKPMPLTPKSLLIFSICIKFIVYNL</sequence>
<name>A0A2P2PVZ9_RHIMU</name>
<evidence type="ECO:0000313" key="1">
    <source>
        <dbReference type="EMBL" id="MBX58813.1"/>
    </source>
</evidence>
<dbReference type="AlphaFoldDB" id="A0A2P2PVZ9"/>
<dbReference type="EMBL" id="GGEC01078329">
    <property type="protein sequence ID" value="MBX58813.1"/>
    <property type="molecule type" value="Transcribed_RNA"/>
</dbReference>
<accession>A0A2P2PVZ9</accession>
<proteinExistence type="predicted"/>